<evidence type="ECO:0000313" key="3">
    <source>
        <dbReference type="Proteomes" id="UP000306007"/>
    </source>
</evidence>
<sequence>MHELYTALAEYYDAIYRRRAERIGKEIDFVEELFRNEAEREVTRVLDLACGTGIPTLELARRGYQVTGLDLHEEMLAVARRKAEREGLSVEFIQGNALEIDFKEEFDAVTMFFSSIMYFDDSAIQELFNSVKRALRPGGIFIADFPCWFYGGRDGPIVWDERKGDERLIITDWREVEPAFQKLRFKRLVQIVKPDGSVRAFMVDDELNIYTPREMRLLAEKHFRRVKIYGDLHELRPSDRRYWLVAVRYGSSRTYKENGFLPSFKQPRR</sequence>
<feature type="domain" description="Methyltransferase" evidence="1">
    <location>
        <begin position="45"/>
        <end position="139"/>
    </location>
</feature>
<dbReference type="RefSeq" id="WP_139680850.1">
    <property type="nucleotide sequence ID" value="NZ_CP040846.1"/>
</dbReference>
<protein>
    <submittedName>
        <fullName evidence="2">Class I SAM-dependent methyltransferase</fullName>
    </submittedName>
</protein>
<dbReference type="GO" id="GO:0008168">
    <property type="term" value="F:methyltransferase activity"/>
    <property type="evidence" value="ECO:0007669"/>
    <property type="project" value="UniProtKB-KW"/>
</dbReference>
<keyword evidence="3" id="KW-1185">Reference proteome</keyword>
<gene>
    <name evidence="2" type="ORF">FH039_07760</name>
</gene>
<dbReference type="Proteomes" id="UP000306007">
    <property type="component" value="Chromosome"/>
</dbReference>
<dbReference type="SUPFAM" id="SSF53335">
    <property type="entry name" value="S-adenosyl-L-methionine-dependent methyltransferases"/>
    <property type="match status" value="1"/>
</dbReference>
<accession>A0A4Y5SMW3</accession>
<dbReference type="KEGG" id="tic:FH039_07760"/>
<dbReference type="OrthoDB" id="1018at2157"/>
<dbReference type="AlphaFoldDB" id="A0A4Y5SMW3"/>
<reference evidence="2 3" key="1">
    <citation type="submission" date="2019-06" db="EMBL/GenBank/DDBJ databases">
        <title>Thermococcus indicus sp. nov., a Fe(III)-reducing hyperthermophilic archaeon isolated from the Onnuri vent field of the Central Indian Ocean ridge.</title>
        <authorList>
            <person name="Lim J.K."/>
            <person name="Kim Y.J."/>
            <person name="Kwon K.K."/>
        </authorList>
    </citation>
    <scope>NUCLEOTIDE SEQUENCE [LARGE SCALE GENOMIC DNA]</scope>
    <source>
        <strain evidence="2 3">IOH1</strain>
    </source>
</reference>
<keyword evidence="2" id="KW-0489">Methyltransferase</keyword>
<dbReference type="GO" id="GO:0032259">
    <property type="term" value="P:methylation"/>
    <property type="evidence" value="ECO:0007669"/>
    <property type="project" value="UniProtKB-KW"/>
</dbReference>
<evidence type="ECO:0000313" key="2">
    <source>
        <dbReference type="EMBL" id="QDA31512.1"/>
    </source>
</evidence>
<name>A0A4Y5SMW3_9EURY</name>
<dbReference type="Pfam" id="PF13649">
    <property type="entry name" value="Methyltransf_25"/>
    <property type="match status" value="1"/>
</dbReference>
<dbReference type="Gene3D" id="3.40.50.150">
    <property type="entry name" value="Vaccinia Virus protein VP39"/>
    <property type="match status" value="1"/>
</dbReference>
<dbReference type="InterPro" id="IPR029063">
    <property type="entry name" value="SAM-dependent_MTases_sf"/>
</dbReference>
<proteinExistence type="predicted"/>
<dbReference type="Gene3D" id="2.20.25.110">
    <property type="entry name" value="S-adenosyl-L-methionine-dependent methyltransferases"/>
    <property type="match status" value="1"/>
</dbReference>
<evidence type="ECO:0000259" key="1">
    <source>
        <dbReference type="Pfam" id="PF13649"/>
    </source>
</evidence>
<keyword evidence="2" id="KW-0808">Transferase</keyword>
<dbReference type="GeneID" id="40475070"/>
<dbReference type="CDD" id="cd02440">
    <property type="entry name" value="AdoMet_MTases"/>
    <property type="match status" value="1"/>
</dbReference>
<dbReference type="EMBL" id="CP040846">
    <property type="protein sequence ID" value="QDA31512.1"/>
    <property type="molecule type" value="Genomic_DNA"/>
</dbReference>
<dbReference type="InterPro" id="IPR041698">
    <property type="entry name" value="Methyltransf_25"/>
</dbReference>
<organism evidence="2 3">
    <name type="scientific">Thermococcus indicus</name>
    <dbReference type="NCBI Taxonomy" id="2586643"/>
    <lineage>
        <taxon>Archaea</taxon>
        <taxon>Methanobacteriati</taxon>
        <taxon>Methanobacteriota</taxon>
        <taxon>Thermococci</taxon>
        <taxon>Thermococcales</taxon>
        <taxon>Thermococcaceae</taxon>
        <taxon>Thermococcus</taxon>
    </lineage>
</organism>
<dbReference type="PANTHER" id="PTHR43591">
    <property type="entry name" value="METHYLTRANSFERASE"/>
    <property type="match status" value="1"/>
</dbReference>